<evidence type="ECO:0000256" key="12">
    <source>
        <dbReference type="ARBA" id="ARBA00022801"/>
    </source>
</evidence>
<feature type="binding site" evidence="15">
    <location>
        <position position="138"/>
    </location>
    <ligand>
        <name>Mg(2+)</name>
        <dbReference type="ChEBI" id="CHEBI:18420"/>
    </ligand>
</feature>
<evidence type="ECO:0000256" key="14">
    <source>
        <dbReference type="ARBA" id="ARBA00022884"/>
    </source>
</evidence>
<evidence type="ECO:0000313" key="18">
    <source>
        <dbReference type="EMBL" id="SJZ44703.1"/>
    </source>
</evidence>
<feature type="domain" description="RNase III" evidence="17">
    <location>
        <begin position="23"/>
        <end position="152"/>
    </location>
</feature>
<dbReference type="SMART" id="SM00535">
    <property type="entry name" value="RIBOc"/>
    <property type="match status" value="1"/>
</dbReference>
<dbReference type="PANTHER" id="PTHR11207:SF0">
    <property type="entry name" value="RIBONUCLEASE 3"/>
    <property type="match status" value="1"/>
</dbReference>
<keyword evidence="15" id="KW-0699">rRNA-binding</keyword>
<dbReference type="FunFam" id="3.30.160.20:FF:000003">
    <property type="entry name" value="Ribonuclease 3"/>
    <property type="match status" value="1"/>
</dbReference>
<accession>A0A1T4KQP8</accession>
<dbReference type="SUPFAM" id="SSF54768">
    <property type="entry name" value="dsRNA-binding domain-like"/>
    <property type="match status" value="1"/>
</dbReference>
<dbReference type="Proteomes" id="UP000190395">
    <property type="component" value="Unassembled WGS sequence"/>
</dbReference>
<dbReference type="HAMAP" id="MF_00104">
    <property type="entry name" value="RNase_III"/>
    <property type="match status" value="1"/>
</dbReference>
<dbReference type="OrthoDB" id="9805026at2"/>
<feature type="domain" description="DRBM" evidence="16">
    <location>
        <begin position="179"/>
        <end position="248"/>
    </location>
</feature>
<dbReference type="Pfam" id="PF14622">
    <property type="entry name" value="Ribonucleas_3_3"/>
    <property type="match status" value="1"/>
</dbReference>
<dbReference type="GO" id="GO:0046872">
    <property type="term" value="F:metal ion binding"/>
    <property type="evidence" value="ECO:0007669"/>
    <property type="project" value="UniProtKB-KW"/>
</dbReference>
<reference evidence="18 19" key="1">
    <citation type="submission" date="2017-02" db="EMBL/GenBank/DDBJ databases">
        <authorList>
            <person name="Peterson S.W."/>
        </authorList>
    </citation>
    <scope>NUCLEOTIDE SEQUENCE [LARGE SCALE GENOMIC DNA]</scope>
    <source>
        <strain evidence="18 19">ATCC BAA-909</strain>
    </source>
</reference>
<keyword evidence="5 15" id="KW-0963">Cytoplasm</keyword>
<comment type="function">
    <text evidence="15">Digests double-stranded RNA. Involved in the processing of primary rRNA transcript to yield the immediate precursors to the large and small rRNAs (23S and 16S). Processes some mRNAs, and tRNAs when they are encoded in the rRNA operon. Processes pre-crRNA and tracrRNA of type II CRISPR loci if present in the organism.</text>
</comment>
<keyword evidence="10 15" id="KW-0479">Metal-binding</keyword>
<evidence type="ECO:0000256" key="6">
    <source>
        <dbReference type="ARBA" id="ARBA00022552"/>
    </source>
</evidence>
<name>A0A1T4KQP8_9SPIR</name>
<evidence type="ECO:0000256" key="4">
    <source>
        <dbReference type="ARBA" id="ARBA00011738"/>
    </source>
</evidence>
<evidence type="ECO:0000256" key="13">
    <source>
        <dbReference type="ARBA" id="ARBA00022842"/>
    </source>
</evidence>
<dbReference type="EMBL" id="FUXC01000001">
    <property type="protein sequence ID" value="SJZ44703.1"/>
    <property type="molecule type" value="Genomic_DNA"/>
</dbReference>
<keyword evidence="14 15" id="KW-0694">RNA-binding</keyword>
<dbReference type="PROSITE" id="PS50137">
    <property type="entry name" value="DS_RBD"/>
    <property type="match status" value="1"/>
</dbReference>
<dbReference type="PANTHER" id="PTHR11207">
    <property type="entry name" value="RIBONUCLEASE III"/>
    <property type="match status" value="1"/>
</dbReference>
<feature type="binding site" evidence="15">
    <location>
        <position position="65"/>
    </location>
    <ligand>
        <name>Mg(2+)</name>
        <dbReference type="ChEBI" id="CHEBI:18420"/>
    </ligand>
</feature>
<evidence type="ECO:0000256" key="9">
    <source>
        <dbReference type="ARBA" id="ARBA00022722"/>
    </source>
</evidence>
<evidence type="ECO:0000259" key="17">
    <source>
        <dbReference type="PROSITE" id="PS50142"/>
    </source>
</evidence>
<comment type="similarity">
    <text evidence="3">Belongs to the ribonuclease III family.</text>
</comment>
<dbReference type="InterPro" id="IPR011907">
    <property type="entry name" value="RNase_III"/>
</dbReference>
<dbReference type="GO" id="GO:0005737">
    <property type="term" value="C:cytoplasm"/>
    <property type="evidence" value="ECO:0007669"/>
    <property type="project" value="UniProtKB-SubCell"/>
</dbReference>
<dbReference type="STRING" id="225004.SAMN02745152_00268"/>
<protein>
    <recommendedName>
        <fullName evidence="15">Ribonuclease 3</fullName>
        <ecNumber evidence="15">3.1.26.3</ecNumber>
    </recommendedName>
    <alternativeName>
        <fullName evidence="15">Ribonuclease III</fullName>
        <shortName evidence="15">RNase III</shortName>
    </alternativeName>
</protein>
<dbReference type="Gene3D" id="3.30.160.20">
    <property type="match status" value="1"/>
</dbReference>
<dbReference type="NCBIfam" id="TIGR02191">
    <property type="entry name" value="RNaseIII"/>
    <property type="match status" value="1"/>
</dbReference>
<feature type="binding site" evidence="15">
    <location>
        <position position="141"/>
    </location>
    <ligand>
        <name>Mg(2+)</name>
        <dbReference type="ChEBI" id="CHEBI:18420"/>
    </ligand>
</feature>
<evidence type="ECO:0000313" key="19">
    <source>
        <dbReference type="Proteomes" id="UP000190395"/>
    </source>
</evidence>
<keyword evidence="9 15" id="KW-0540">Nuclease</keyword>
<dbReference type="FunFam" id="1.10.1520.10:FF:000001">
    <property type="entry name" value="Ribonuclease 3"/>
    <property type="match status" value="1"/>
</dbReference>
<keyword evidence="12 15" id="KW-0378">Hydrolase</keyword>
<comment type="catalytic activity">
    <reaction evidence="1 15">
        <text>Endonucleolytic cleavage to 5'-phosphomonoester.</text>
        <dbReference type="EC" id="3.1.26.3"/>
    </reaction>
</comment>
<dbReference type="CDD" id="cd00593">
    <property type="entry name" value="RIBOc"/>
    <property type="match status" value="1"/>
</dbReference>
<dbReference type="PROSITE" id="PS50142">
    <property type="entry name" value="RNASE_3_2"/>
    <property type="match status" value="1"/>
</dbReference>
<dbReference type="GO" id="GO:0042802">
    <property type="term" value="F:identical protein binding"/>
    <property type="evidence" value="ECO:0007669"/>
    <property type="project" value="UniProtKB-ARBA"/>
</dbReference>
<dbReference type="Pfam" id="PF00035">
    <property type="entry name" value="dsrm"/>
    <property type="match status" value="1"/>
</dbReference>
<dbReference type="GO" id="GO:0006364">
    <property type="term" value="P:rRNA processing"/>
    <property type="evidence" value="ECO:0007669"/>
    <property type="project" value="UniProtKB-UniRule"/>
</dbReference>
<dbReference type="EC" id="3.1.26.3" evidence="15"/>
<gene>
    <name evidence="15" type="primary">rnc</name>
    <name evidence="18" type="ORF">SAMN02745152_00268</name>
</gene>
<evidence type="ECO:0000256" key="11">
    <source>
        <dbReference type="ARBA" id="ARBA00022759"/>
    </source>
</evidence>
<dbReference type="Gene3D" id="1.10.1520.10">
    <property type="entry name" value="Ribonuclease III domain"/>
    <property type="match status" value="1"/>
</dbReference>
<dbReference type="GO" id="GO:0010468">
    <property type="term" value="P:regulation of gene expression"/>
    <property type="evidence" value="ECO:0007669"/>
    <property type="project" value="TreeGrafter"/>
</dbReference>
<comment type="cofactor">
    <cofactor evidence="15">
        <name>Mg(2+)</name>
        <dbReference type="ChEBI" id="CHEBI:18420"/>
    </cofactor>
</comment>
<dbReference type="GO" id="GO:0008033">
    <property type="term" value="P:tRNA processing"/>
    <property type="evidence" value="ECO:0007669"/>
    <property type="project" value="UniProtKB-KW"/>
</dbReference>
<dbReference type="CDD" id="cd10845">
    <property type="entry name" value="DSRM_RNAse_III_family"/>
    <property type="match status" value="1"/>
</dbReference>
<evidence type="ECO:0000256" key="7">
    <source>
        <dbReference type="ARBA" id="ARBA00022664"/>
    </source>
</evidence>
<dbReference type="GO" id="GO:0003725">
    <property type="term" value="F:double-stranded RNA binding"/>
    <property type="evidence" value="ECO:0007669"/>
    <property type="project" value="TreeGrafter"/>
</dbReference>
<dbReference type="AlphaFoldDB" id="A0A1T4KQP8"/>
<keyword evidence="6 15" id="KW-0698">rRNA processing</keyword>
<evidence type="ECO:0000256" key="5">
    <source>
        <dbReference type="ARBA" id="ARBA00022490"/>
    </source>
</evidence>
<evidence type="ECO:0000256" key="8">
    <source>
        <dbReference type="ARBA" id="ARBA00022694"/>
    </source>
</evidence>
<feature type="active site" evidence="15">
    <location>
        <position position="69"/>
    </location>
</feature>
<evidence type="ECO:0000256" key="10">
    <source>
        <dbReference type="ARBA" id="ARBA00022723"/>
    </source>
</evidence>
<dbReference type="GO" id="GO:0004525">
    <property type="term" value="F:ribonuclease III activity"/>
    <property type="evidence" value="ECO:0007669"/>
    <property type="project" value="UniProtKB-UniRule"/>
</dbReference>
<dbReference type="PROSITE" id="PS00517">
    <property type="entry name" value="RNASE_3_1"/>
    <property type="match status" value="1"/>
</dbReference>
<dbReference type="SUPFAM" id="SSF69065">
    <property type="entry name" value="RNase III domain-like"/>
    <property type="match status" value="1"/>
</dbReference>
<comment type="subunit">
    <text evidence="4 15">Homodimer.</text>
</comment>
<dbReference type="InterPro" id="IPR000999">
    <property type="entry name" value="RNase_III_dom"/>
</dbReference>
<keyword evidence="8 15" id="KW-0819">tRNA processing</keyword>
<dbReference type="GO" id="GO:0019843">
    <property type="term" value="F:rRNA binding"/>
    <property type="evidence" value="ECO:0007669"/>
    <property type="project" value="UniProtKB-KW"/>
</dbReference>
<keyword evidence="13 15" id="KW-0460">Magnesium</keyword>
<evidence type="ECO:0000256" key="3">
    <source>
        <dbReference type="ARBA" id="ARBA00010183"/>
    </source>
</evidence>
<keyword evidence="11 15" id="KW-0255">Endonuclease</keyword>
<keyword evidence="19" id="KW-1185">Reference proteome</keyword>
<dbReference type="GO" id="GO:0006397">
    <property type="term" value="P:mRNA processing"/>
    <property type="evidence" value="ECO:0007669"/>
    <property type="project" value="UniProtKB-UniRule"/>
</dbReference>
<proteinExistence type="inferred from homology"/>
<evidence type="ECO:0000256" key="2">
    <source>
        <dbReference type="ARBA" id="ARBA00004496"/>
    </source>
</evidence>
<keyword evidence="7 15" id="KW-0507">mRNA processing</keyword>
<evidence type="ECO:0000256" key="1">
    <source>
        <dbReference type="ARBA" id="ARBA00000109"/>
    </source>
</evidence>
<dbReference type="InterPro" id="IPR014720">
    <property type="entry name" value="dsRBD_dom"/>
</dbReference>
<dbReference type="SMART" id="SM00358">
    <property type="entry name" value="DSRM"/>
    <property type="match status" value="1"/>
</dbReference>
<feature type="active site" evidence="15">
    <location>
        <position position="141"/>
    </location>
</feature>
<sequence>MGVAVFKRKIRNSNISEERKKALSDFCKNLDIKFNNLELLNLAFHHRSFSNENTSSRHVNNERLEFLGDSVLGMATATFLYEDMFENPEGDLSKIKSVVVSEKTLAPIARRIGINKMLILGKGEEMSGGRDKDAILADCVEAIIGAYYLDSGFEAAEELVLDLIVPEIRKVQQNKGEKDYKTLLQEFYQKKSKLCPVYELVKKTGPDHDRTFWVKVSLKDEEFGPCSGKSKKAAEQNAAKLAWEKIKKS</sequence>
<comment type="subcellular location">
    <subcellularLocation>
        <location evidence="2 15">Cytoplasm</location>
    </subcellularLocation>
</comment>
<evidence type="ECO:0000256" key="15">
    <source>
        <dbReference type="HAMAP-Rule" id="MF_00104"/>
    </source>
</evidence>
<organism evidence="18 19">
    <name type="scientific">Treponema berlinense</name>
    <dbReference type="NCBI Taxonomy" id="225004"/>
    <lineage>
        <taxon>Bacteria</taxon>
        <taxon>Pseudomonadati</taxon>
        <taxon>Spirochaetota</taxon>
        <taxon>Spirochaetia</taxon>
        <taxon>Spirochaetales</taxon>
        <taxon>Treponemataceae</taxon>
        <taxon>Treponema</taxon>
    </lineage>
</organism>
<evidence type="ECO:0000259" key="16">
    <source>
        <dbReference type="PROSITE" id="PS50137"/>
    </source>
</evidence>
<dbReference type="InterPro" id="IPR036389">
    <property type="entry name" value="RNase_III_sf"/>
</dbReference>